<evidence type="ECO:0000313" key="2">
    <source>
        <dbReference type="EMBL" id="KAG8513053.1"/>
    </source>
</evidence>
<protein>
    <submittedName>
        <fullName evidence="2">Ras-responsive element-binding protein 1</fullName>
    </submittedName>
</protein>
<evidence type="ECO:0000313" key="3">
    <source>
        <dbReference type="Proteomes" id="UP000700334"/>
    </source>
</evidence>
<dbReference type="Proteomes" id="UP000700334">
    <property type="component" value="Unassembled WGS sequence"/>
</dbReference>
<dbReference type="OrthoDB" id="9688852at2759"/>
<dbReference type="EMBL" id="JAGFMF010011778">
    <property type="protein sequence ID" value="KAG8513053.1"/>
    <property type="molecule type" value="Genomic_DNA"/>
</dbReference>
<reference evidence="2" key="1">
    <citation type="journal article" date="2021" name="Evol. Appl.">
        <title>The genome of the Pyrenean desman and the effects of bottlenecks and inbreeding on the genomic landscape of an endangered species.</title>
        <authorList>
            <person name="Escoda L."/>
            <person name="Castresana J."/>
        </authorList>
    </citation>
    <scope>NUCLEOTIDE SEQUENCE</scope>
    <source>
        <strain evidence="2">IBE-C5619</strain>
    </source>
</reference>
<proteinExistence type="predicted"/>
<keyword evidence="3" id="KW-1185">Reference proteome</keyword>
<organism evidence="2 3">
    <name type="scientific">Galemys pyrenaicus</name>
    <name type="common">Iberian desman</name>
    <name type="synonym">Pyrenean desman</name>
    <dbReference type="NCBI Taxonomy" id="202257"/>
    <lineage>
        <taxon>Eukaryota</taxon>
        <taxon>Metazoa</taxon>
        <taxon>Chordata</taxon>
        <taxon>Craniata</taxon>
        <taxon>Vertebrata</taxon>
        <taxon>Euteleostomi</taxon>
        <taxon>Mammalia</taxon>
        <taxon>Eutheria</taxon>
        <taxon>Laurasiatheria</taxon>
        <taxon>Eulipotyphla</taxon>
        <taxon>Talpidae</taxon>
        <taxon>Galemys</taxon>
    </lineage>
</organism>
<comment type="caution">
    <text evidence="2">The sequence shown here is derived from an EMBL/GenBank/DDBJ whole genome shotgun (WGS) entry which is preliminary data.</text>
</comment>
<evidence type="ECO:0000256" key="1">
    <source>
        <dbReference type="SAM" id="MobiDB-lite"/>
    </source>
</evidence>
<dbReference type="AlphaFoldDB" id="A0A8J6DNX8"/>
<accession>A0A8J6DNX8</accession>
<name>A0A8J6DNX8_GALPY</name>
<sequence length="165" mass="16965">MLALTGHAGGVGGHGLHPSSGHALEPPGPAGCALASLSSHSLQETKEEKSSYSCPLCEKLCPTQHQLTMHIRQVGPQSAGLGRSGLGPRCSQHSLTSGLWPRVFSAHLPRDGDPTWVDCPLSRVGAAAVLPSHLEMGQEPETRVLGATSPALEPALHGPAPAGMS</sequence>
<gene>
    <name evidence="2" type="ORF">J0S82_003999</name>
</gene>
<feature type="region of interest" description="Disordered" evidence="1">
    <location>
        <begin position="1"/>
        <end position="28"/>
    </location>
</feature>